<organism evidence="1">
    <name type="scientific">Salmonella enterica subsp. salamae serovar 58:d:z6</name>
    <dbReference type="NCBI Taxonomy" id="41517"/>
    <lineage>
        <taxon>Bacteria</taxon>
        <taxon>Pseudomonadati</taxon>
        <taxon>Pseudomonadota</taxon>
        <taxon>Gammaproteobacteria</taxon>
        <taxon>Enterobacterales</taxon>
        <taxon>Enterobacteriaceae</taxon>
        <taxon>Salmonella</taxon>
    </lineage>
</organism>
<protein>
    <submittedName>
        <fullName evidence="1">DUF1076 domain-containing protein</fullName>
    </submittedName>
</protein>
<reference evidence="1" key="1">
    <citation type="journal article" date="2018" name="Genome Biol.">
        <title>SKESA: strategic k-mer extension for scrupulous assemblies.</title>
        <authorList>
            <person name="Souvorov A."/>
            <person name="Agarwala R."/>
            <person name="Lipman D.J."/>
        </authorList>
    </citation>
    <scope>NUCLEOTIDE SEQUENCE</scope>
    <source>
        <strain evidence="1">151-85</strain>
    </source>
</reference>
<gene>
    <name evidence="1" type="ORF">GND17_001013</name>
</gene>
<dbReference type="AlphaFoldDB" id="A0A728LG63"/>
<name>A0A728LG63_SALER</name>
<accession>A0A728LG63</accession>
<dbReference type="EMBL" id="DAARJT010000003">
    <property type="protein sequence ID" value="HAE2715057.1"/>
    <property type="molecule type" value="Genomic_DNA"/>
</dbReference>
<reference evidence="1" key="2">
    <citation type="submission" date="2018-07" db="EMBL/GenBank/DDBJ databases">
        <authorList>
            <consortium name="NCBI Pathogen Detection Project"/>
        </authorList>
    </citation>
    <scope>NUCLEOTIDE SEQUENCE</scope>
    <source>
        <strain evidence="1">151-85</strain>
    </source>
</reference>
<comment type="caution">
    <text evidence="1">The sequence shown here is derived from an EMBL/GenBank/DDBJ whole genome shotgun (WGS) entry which is preliminary data.</text>
</comment>
<evidence type="ECO:0000313" key="1">
    <source>
        <dbReference type="EMBL" id="HAE2715057.1"/>
    </source>
</evidence>
<dbReference type="Pfam" id="PF06416">
    <property type="entry name" value="T3SS_NleG"/>
    <property type="match status" value="1"/>
</dbReference>
<sequence length="247" mass="27451">MKKTEFVSGFTCRVVMLFVMKQFRRTIFLTGRPTMPGINLAPYINPRGELGVIPQDTLEVIRNTSMSTPEGADIQLGGIIHTIRHVTLLDSFLVHPGRNIDGVGVVRDSDRNILNSHRLSNQLNNRRVYERSSAPFSTQLSGGHQRVMSKIVLCSFNAGLVGFQVPGEHLTCPITLSIPERGVFARTSLQSDVCCLYDSTALKELVSRRLPHPMSREAITGAHIVPKEQCHFDQEKGAFIHSASESR</sequence>
<dbReference type="InterPro" id="IPR038436">
    <property type="entry name" value="Effector_NleG_sf"/>
</dbReference>
<dbReference type="Gene3D" id="3.30.40.80">
    <property type="entry name" value="Effector protein NleG"/>
    <property type="match status" value="1"/>
</dbReference>
<dbReference type="GO" id="GO:0044403">
    <property type="term" value="P:biological process involved in symbiotic interaction"/>
    <property type="evidence" value="ECO:0007669"/>
    <property type="project" value="InterPro"/>
</dbReference>
<proteinExistence type="predicted"/>
<dbReference type="InterPro" id="IPR010489">
    <property type="entry name" value="Effector_NleG"/>
</dbReference>
<dbReference type="GO" id="GO:0004842">
    <property type="term" value="F:ubiquitin-protein transferase activity"/>
    <property type="evidence" value="ECO:0007669"/>
    <property type="project" value="InterPro"/>
</dbReference>